<accession>A0A0H3KBQ1</accession>
<name>A0A0H3KBQ1_SYNP6</name>
<dbReference type="AlphaFoldDB" id="A0A0H3KBQ1"/>
<protein>
    <submittedName>
        <fullName evidence="1">Uncharacterized protein</fullName>
    </submittedName>
</protein>
<proteinExistence type="predicted"/>
<dbReference type="Proteomes" id="UP000001175">
    <property type="component" value="Chromosome"/>
</dbReference>
<evidence type="ECO:0000313" key="1">
    <source>
        <dbReference type="EMBL" id="BAD80284.1"/>
    </source>
</evidence>
<evidence type="ECO:0000313" key="2">
    <source>
        <dbReference type="Proteomes" id="UP000001175"/>
    </source>
</evidence>
<sequence>MTLSGFGGSSVRRGGLRLGRDRDAAGLERVIGRAGRGRPLGKGDGGGVAMDGTGQGRSLLFWRLPLDLPVLFNLFWAKYRAKSAWAADLWIHPSPIANLLSTPWFR</sequence>
<gene>
    <name evidence="1" type="ordered locus">syc2094_d</name>
</gene>
<dbReference type="KEGG" id="syc:syc2094_d"/>
<reference evidence="1 2" key="1">
    <citation type="journal article" date="2007" name="Photosyn. Res.">
        <title>Complete nucleotide sequence of the freshwater unicellular cyanobacterium Synechococcus elongatus PCC 6301 chromosome: gene content and organization.</title>
        <authorList>
            <person name="Sugita C."/>
            <person name="Ogata K."/>
            <person name="Shikata M."/>
            <person name="Jikuya H."/>
            <person name="Takano J."/>
            <person name="Furumichi M."/>
            <person name="Kanehisa M."/>
            <person name="Omata T."/>
            <person name="Sugiura M."/>
            <person name="Sugita M."/>
        </authorList>
    </citation>
    <scope>NUCLEOTIDE SEQUENCE [LARGE SCALE GENOMIC DNA]</scope>
    <source>
        <strain evidence="2">ATCC 27144 / PCC 6301 / SAUG 1402/1</strain>
    </source>
</reference>
<dbReference type="EMBL" id="AP008231">
    <property type="protein sequence ID" value="BAD80284.1"/>
    <property type="molecule type" value="Genomic_DNA"/>
</dbReference>
<organism evidence="1 2">
    <name type="scientific">Synechococcus sp. (strain ATCC 27144 / PCC 6301 / SAUG 1402/1)</name>
    <name type="common">Anacystis nidulans</name>
    <dbReference type="NCBI Taxonomy" id="269084"/>
    <lineage>
        <taxon>Bacteria</taxon>
        <taxon>Bacillati</taxon>
        <taxon>Cyanobacteriota</taxon>
        <taxon>Cyanophyceae</taxon>
        <taxon>Synechococcales</taxon>
        <taxon>Synechococcaceae</taxon>
        <taxon>Synechococcus</taxon>
    </lineage>
</organism>